<proteinExistence type="predicted"/>
<dbReference type="EMBL" id="CAJNOQ010060204">
    <property type="protein sequence ID" value="CAF1669695.1"/>
    <property type="molecule type" value="Genomic_DNA"/>
</dbReference>
<feature type="non-terminal residue" evidence="1">
    <location>
        <position position="1"/>
    </location>
</feature>
<dbReference type="Proteomes" id="UP000663829">
    <property type="component" value="Unassembled WGS sequence"/>
</dbReference>
<dbReference type="OrthoDB" id="6063671at2759"/>
<name>A0A816G4X6_9BILA</name>
<dbReference type="AlphaFoldDB" id="A0A816G4X6"/>
<dbReference type="EMBL" id="CAJOBC010139031">
    <property type="protein sequence ID" value="CAF4638907.1"/>
    <property type="molecule type" value="Genomic_DNA"/>
</dbReference>
<evidence type="ECO:0000313" key="2">
    <source>
        <dbReference type="EMBL" id="CAF4638907.1"/>
    </source>
</evidence>
<dbReference type="Proteomes" id="UP000681722">
    <property type="component" value="Unassembled WGS sequence"/>
</dbReference>
<feature type="non-terminal residue" evidence="1">
    <location>
        <position position="185"/>
    </location>
</feature>
<reference evidence="1" key="1">
    <citation type="submission" date="2021-02" db="EMBL/GenBank/DDBJ databases">
        <authorList>
            <person name="Nowell W R."/>
        </authorList>
    </citation>
    <scope>NUCLEOTIDE SEQUENCE</scope>
</reference>
<comment type="caution">
    <text evidence="1">The sequence shown here is derived from an EMBL/GenBank/DDBJ whole genome shotgun (WGS) entry which is preliminary data.</text>
</comment>
<accession>A0A816G4X6</accession>
<sequence>KICRCGGILNEDDEHCPDPKCTEHEKFKKEPLRFLELPVGEQINEILSREKEINFIYQQPLRKSVDKKQTTKEDEQQQLKTGDVDQFNPQRCLAASLNRFNTEENQQQSSRANEEVKDIQDGKVYKQIARNETQQFITLLMNVDGIQVGNSTDVSLWLITMAINEIKRSERFKVKNVITAGISSG</sequence>
<gene>
    <name evidence="1" type="ORF">GPM918_LOCUS46265</name>
    <name evidence="2" type="ORF">SRO942_LOCUS50075</name>
</gene>
<evidence type="ECO:0000313" key="3">
    <source>
        <dbReference type="Proteomes" id="UP000663829"/>
    </source>
</evidence>
<keyword evidence="3" id="KW-1185">Reference proteome</keyword>
<organism evidence="1 3">
    <name type="scientific">Didymodactylos carnosus</name>
    <dbReference type="NCBI Taxonomy" id="1234261"/>
    <lineage>
        <taxon>Eukaryota</taxon>
        <taxon>Metazoa</taxon>
        <taxon>Spiralia</taxon>
        <taxon>Gnathifera</taxon>
        <taxon>Rotifera</taxon>
        <taxon>Eurotatoria</taxon>
        <taxon>Bdelloidea</taxon>
        <taxon>Philodinida</taxon>
        <taxon>Philodinidae</taxon>
        <taxon>Didymodactylos</taxon>
    </lineage>
</organism>
<evidence type="ECO:0000313" key="1">
    <source>
        <dbReference type="EMBL" id="CAF1669695.1"/>
    </source>
</evidence>
<protein>
    <submittedName>
        <fullName evidence="1">Uncharacterized protein</fullName>
    </submittedName>
</protein>